<protein>
    <submittedName>
        <fullName evidence="2">TIGR03086 family metal-binding protein</fullName>
    </submittedName>
</protein>
<evidence type="ECO:0000313" key="3">
    <source>
        <dbReference type="Proteomes" id="UP001501612"/>
    </source>
</evidence>
<dbReference type="InterPro" id="IPR017517">
    <property type="entry name" value="Maleyloyr_isom"/>
</dbReference>
<dbReference type="NCBIfam" id="TIGR03083">
    <property type="entry name" value="maleylpyruvate isomerase family mycothiol-dependent enzyme"/>
    <property type="match status" value="1"/>
</dbReference>
<accession>A0ABP5A637</accession>
<reference evidence="3" key="1">
    <citation type="journal article" date="2019" name="Int. J. Syst. Evol. Microbiol.">
        <title>The Global Catalogue of Microorganisms (GCM) 10K type strain sequencing project: providing services to taxonomists for standard genome sequencing and annotation.</title>
        <authorList>
            <consortium name="The Broad Institute Genomics Platform"/>
            <consortium name="The Broad Institute Genome Sequencing Center for Infectious Disease"/>
            <person name="Wu L."/>
            <person name="Ma J."/>
        </authorList>
    </citation>
    <scope>NUCLEOTIDE SEQUENCE [LARGE SCALE GENOMIC DNA]</scope>
    <source>
        <strain evidence="3">JCM 14046</strain>
    </source>
</reference>
<dbReference type="SUPFAM" id="SSF109854">
    <property type="entry name" value="DinB/YfiT-like putative metalloenzymes"/>
    <property type="match status" value="1"/>
</dbReference>
<dbReference type="RefSeq" id="WP_344002093.1">
    <property type="nucleotide sequence ID" value="NZ_BAAAMY010000001.1"/>
</dbReference>
<gene>
    <name evidence="2" type="ORF">GCM10009737_00750</name>
</gene>
<dbReference type="EMBL" id="BAAAMY010000001">
    <property type="protein sequence ID" value="GAA1903908.1"/>
    <property type="molecule type" value="Genomic_DNA"/>
</dbReference>
<sequence length="198" mass="20741">MDETLDFHPTATAMARVLAGIRDDQLGGPTPCPAYTVADLAEHVTGLTAAFTHAASRTPLDPSLLRDGDGAQLPDGWRERTAADLAGLADAWDDPAAYEGTTMAGPVEMPGREAGLVALDELVVHGWDLARATGQEWAPDAAAVAACAEFVASFDAPANEDGGLFGPPVAVGDDASDLDRLVGLTGRDPRWTPRHHRH</sequence>
<dbReference type="InterPro" id="IPR017520">
    <property type="entry name" value="CHP03086"/>
</dbReference>
<comment type="caution">
    <text evidence="2">The sequence shown here is derived from an EMBL/GenBank/DDBJ whole genome shotgun (WGS) entry which is preliminary data.</text>
</comment>
<feature type="domain" description="Mycothiol-dependent maleylpyruvate isomerase metal-binding" evidence="1">
    <location>
        <begin position="10"/>
        <end position="130"/>
    </location>
</feature>
<dbReference type="InterPro" id="IPR024344">
    <property type="entry name" value="MDMPI_metal-binding"/>
</dbReference>
<proteinExistence type="predicted"/>
<dbReference type="NCBIfam" id="TIGR03086">
    <property type="entry name" value="TIGR03086 family metal-binding protein"/>
    <property type="match status" value="1"/>
</dbReference>
<evidence type="ECO:0000313" key="2">
    <source>
        <dbReference type="EMBL" id="GAA1903908.1"/>
    </source>
</evidence>
<dbReference type="InterPro" id="IPR034660">
    <property type="entry name" value="DinB/YfiT-like"/>
</dbReference>
<dbReference type="Proteomes" id="UP001501612">
    <property type="component" value="Unassembled WGS sequence"/>
</dbReference>
<dbReference type="Gene3D" id="1.20.120.450">
    <property type="entry name" value="dinb family like domain"/>
    <property type="match status" value="1"/>
</dbReference>
<dbReference type="Pfam" id="PF11716">
    <property type="entry name" value="MDMPI_N"/>
    <property type="match status" value="1"/>
</dbReference>
<organism evidence="2 3">
    <name type="scientific">Nocardioides lentus</name>
    <dbReference type="NCBI Taxonomy" id="338077"/>
    <lineage>
        <taxon>Bacteria</taxon>
        <taxon>Bacillati</taxon>
        <taxon>Actinomycetota</taxon>
        <taxon>Actinomycetes</taxon>
        <taxon>Propionibacteriales</taxon>
        <taxon>Nocardioidaceae</taxon>
        <taxon>Nocardioides</taxon>
    </lineage>
</organism>
<name>A0ABP5A637_9ACTN</name>
<evidence type="ECO:0000259" key="1">
    <source>
        <dbReference type="Pfam" id="PF11716"/>
    </source>
</evidence>
<keyword evidence="3" id="KW-1185">Reference proteome</keyword>